<sequence>MRNNYQGSSAQTQLLALLTIAEVQSPLPGLPPHPVNFGTQQSYDLVPPPPLRAAVPTSLLQLPQPPQPIGSAKEESTLTKTNITTPPPISSQVPIPKKPPQMKKSTQSLYLLFLESCKERENFI</sequence>
<comment type="caution">
    <text evidence="2">The sequence shown here is derived from an EMBL/GenBank/DDBJ whole genome shotgun (WGS) entry which is preliminary data.</text>
</comment>
<feature type="region of interest" description="Disordered" evidence="1">
    <location>
        <begin position="64"/>
        <end position="102"/>
    </location>
</feature>
<dbReference type="Proteomes" id="UP000266673">
    <property type="component" value="Unassembled WGS sequence"/>
</dbReference>
<evidence type="ECO:0000256" key="1">
    <source>
        <dbReference type="SAM" id="MobiDB-lite"/>
    </source>
</evidence>
<protein>
    <submittedName>
        <fullName evidence="2">Uncharacterized protein</fullName>
    </submittedName>
</protein>
<gene>
    <name evidence="2" type="ORF">C2G38_2039661</name>
</gene>
<name>A0A397V712_9GLOM</name>
<proteinExistence type="predicted"/>
<dbReference type="AlphaFoldDB" id="A0A397V712"/>
<evidence type="ECO:0000313" key="3">
    <source>
        <dbReference type="Proteomes" id="UP000266673"/>
    </source>
</evidence>
<organism evidence="2 3">
    <name type="scientific">Gigaspora rosea</name>
    <dbReference type="NCBI Taxonomy" id="44941"/>
    <lineage>
        <taxon>Eukaryota</taxon>
        <taxon>Fungi</taxon>
        <taxon>Fungi incertae sedis</taxon>
        <taxon>Mucoromycota</taxon>
        <taxon>Glomeromycotina</taxon>
        <taxon>Glomeromycetes</taxon>
        <taxon>Diversisporales</taxon>
        <taxon>Gigasporaceae</taxon>
        <taxon>Gigaspora</taxon>
    </lineage>
</organism>
<keyword evidence="3" id="KW-1185">Reference proteome</keyword>
<reference evidence="2 3" key="1">
    <citation type="submission" date="2018-06" db="EMBL/GenBank/DDBJ databases">
        <title>Comparative genomics reveals the genomic features of Rhizophagus irregularis, R. cerebriforme, R. diaphanum and Gigaspora rosea, and their symbiotic lifestyle signature.</title>
        <authorList>
            <person name="Morin E."/>
            <person name="San Clemente H."/>
            <person name="Chen E.C.H."/>
            <person name="De La Providencia I."/>
            <person name="Hainaut M."/>
            <person name="Kuo A."/>
            <person name="Kohler A."/>
            <person name="Murat C."/>
            <person name="Tang N."/>
            <person name="Roy S."/>
            <person name="Loubradou J."/>
            <person name="Henrissat B."/>
            <person name="Grigoriev I.V."/>
            <person name="Corradi N."/>
            <person name="Roux C."/>
            <person name="Martin F.M."/>
        </authorList>
    </citation>
    <scope>NUCLEOTIDE SEQUENCE [LARGE SCALE GENOMIC DNA]</scope>
    <source>
        <strain evidence="2 3">DAOM 194757</strain>
    </source>
</reference>
<dbReference type="EMBL" id="QKWP01000773">
    <property type="protein sequence ID" value="RIB15076.1"/>
    <property type="molecule type" value="Genomic_DNA"/>
</dbReference>
<feature type="region of interest" description="Disordered" evidence="1">
    <location>
        <begin position="31"/>
        <end position="50"/>
    </location>
</feature>
<evidence type="ECO:0000313" key="2">
    <source>
        <dbReference type="EMBL" id="RIB15076.1"/>
    </source>
</evidence>
<dbReference type="OrthoDB" id="5341823at2759"/>
<accession>A0A397V712</accession>